<comment type="caution">
    <text evidence="2">The sequence shown here is derived from an EMBL/GenBank/DDBJ whole genome shotgun (WGS) entry which is preliminary data.</text>
</comment>
<evidence type="ECO:0000313" key="3">
    <source>
        <dbReference type="Proteomes" id="UP000620874"/>
    </source>
</evidence>
<reference evidence="2 3" key="1">
    <citation type="submission" date="2020-08" db="EMBL/GenBank/DDBJ databases">
        <title>A Genomic Blueprint of the Chicken Gut Microbiome.</title>
        <authorList>
            <person name="Gilroy R."/>
            <person name="Ravi A."/>
            <person name="Getino M."/>
            <person name="Pursley I."/>
            <person name="Horton D.L."/>
            <person name="Alikhan N.-F."/>
            <person name="Baker D."/>
            <person name="Gharbi K."/>
            <person name="Hall N."/>
            <person name="Watson M."/>
            <person name="Adriaenssens E.M."/>
            <person name="Foster-Nyarko E."/>
            <person name="Jarju S."/>
            <person name="Secka A."/>
            <person name="Antonio M."/>
            <person name="Oren A."/>
            <person name="Chaudhuri R."/>
            <person name="La Ragione R.M."/>
            <person name="Hildebrand F."/>
            <person name="Pallen M.J."/>
        </authorList>
    </citation>
    <scope>NUCLEOTIDE SEQUENCE [LARGE SCALE GENOMIC DNA]</scope>
    <source>
        <strain evidence="2 3">Sa1CVN1</strain>
    </source>
</reference>
<proteinExistence type="predicted"/>
<gene>
    <name evidence="2" type="ORF">H9625_12800</name>
</gene>
<evidence type="ECO:0008006" key="4">
    <source>
        <dbReference type="Google" id="ProtNLM"/>
    </source>
</evidence>
<dbReference type="RefSeq" id="WP_191764677.1">
    <property type="nucleotide sequence ID" value="NZ_JACSPP010000046.1"/>
</dbReference>
<dbReference type="EMBL" id="JACSPP010000046">
    <property type="protein sequence ID" value="MBD8041299.1"/>
    <property type="molecule type" value="Genomic_DNA"/>
</dbReference>
<accession>A0ABR8YAQ8</accession>
<feature type="non-terminal residue" evidence="2">
    <location>
        <position position="1"/>
    </location>
</feature>
<feature type="signal peptide" evidence="1">
    <location>
        <begin position="1"/>
        <end position="19"/>
    </location>
</feature>
<protein>
    <recommendedName>
        <fullName evidence="4">DUF4988 domain-containing protein</fullName>
    </recommendedName>
</protein>
<organism evidence="2 3">
    <name type="scientific">Phocaeicola intestinalis</name>
    <dbReference type="NCBI Taxonomy" id="2762212"/>
    <lineage>
        <taxon>Bacteria</taxon>
        <taxon>Pseudomonadati</taxon>
        <taxon>Bacteroidota</taxon>
        <taxon>Bacteroidia</taxon>
        <taxon>Bacteroidales</taxon>
        <taxon>Bacteroidaceae</taxon>
        <taxon>Phocaeicola</taxon>
    </lineage>
</organism>
<dbReference type="PROSITE" id="PS51257">
    <property type="entry name" value="PROKAR_LIPOPROTEIN"/>
    <property type="match status" value="1"/>
</dbReference>
<keyword evidence="1" id="KW-0732">Signal</keyword>
<feature type="chain" id="PRO_5045400761" description="DUF4988 domain-containing protein" evidence="1">
    <location>
        <begin position="20"/>
        <end position="864"/>
    </location>
</feature>
<keyword evidence="3" id="KW-1185">Reference proteome</keyword>
<evidence type="ECO:0000256" key="1">
    <source>
        <dbReference type="SAM" id="SignalP"/>
    </source>
</evidence>
<dbReference type="Proteomes" id="UP000620874">
    <property type="component" value="Unassembled WGS sequence"/>
</dbReference>
<sequence length="864" mass="93752">MRKKYLSALLFGALLFASAGTFTSCKDYDDDISNLQGQINDVNTAITELQSAVEGGKYVTAVSNTGNTITFTFSDGTTTQVALEDQVGSVVTVQDGVLYIDGEATDIKVAEPAPTPEPGEEHKDQIIIENNMWSVLQEDGTYKTTNIPVSGVSVSGSEAEGYTFRVYASDGTYKDVKLQSATSSLTDLTLQDHSPALKYYVYTFKYDGTGRPDRDKWAGPRALPAKDGSLVAAMSTIGIQLNPTDVDGTVIDFSLIDSKNNIPSSIALSASADTELKTRAASTNGLYTLSMEDVYFDDANALNNFENQFVSSKKNKLYAVVAGKTRSAYDVTVGKANSGESLTKVNVKNGSTTVATEAVGSDPDKDNPIIVDANKWYSVTATEGAALYDMHLSVDNDDKTLYGVQIEESEGSYRFMTTTTPDNITKPIFNLVVETVDKNGTYKKTTLAIQQSAIITSGVTYDPISYEIKNKNADENYFYVSLDKMKEALGTQGVALWNTQADLASTAVKFVDTTDKNVDDFAEADGIDATFVNKNEAKVTEVSSLKDANFIQFRITNATAGANFDVNKQYNAVIDFKKNSTTVLNTITVPFTLTLPSITTLFQLDANFVIDGNAVCYMYEKDQKAGEAAFNLNRVFAKAETTGFTIALDDQTNVVDNLKSSDLASMDNKEFDGSTMVTLNDKDKNTTTGIQKGYGQVLTFHITGKYANAWEYPENEGFTFTAKILSPIYEGNVTPREGSQVVIPASDLDGYQFGNDVIIGNTYNTAVTYDVLPIWKNGKSLYSREDIKAVSAKSGNTNIFTITGAPTDALPPITSGNTTVKRDGYFEMHSQNVPQTSTTTVEITVTDIWGYSKTSSVPVQITVE</sequence>
<name>A0ABR8YAQ8_9BACT</name>
<evidence type="ECO:0000313" key="2">
    <source>
        <dbReference type="EMBL" id="MBD8041299.1"/>
    </source>
</evidence>